<dbReference type="Proteomes" id="UP001521150">
    <property type="component" value="Unassembled WGS sequence"/>
</dbReference>
<comment type="caution">
    <text evidence="3">The sequence shown here is derived from an EMBL/GenBank/DDBJ whole genome shotgun (WGS) entry which is preliminary data.</text>
</comment>
<dbReference type="PANTHER" id="PTHR43000">
    <property type="entry name" value="DTDP-D-GLUCOSE 4,6-DEHYDRATASE-RELATED"/>
    <property type="match status" value="1"/>
</dbReference>
<reference evidence="3 4" key="1">
    <citation type="submission" date="2021-12" db="EMBL/GenBank/DDBJ databases">
        <title>Genome sequence of Kibdelosporangium philippinense ATCC 49844.</title>
        <authorList>
            <person name="Fedorov E.A."/>
            <person name="Omeragic M."/>
            <person name="Shalygina K.F."/>
            <person name="Maclea K.S."/>
        </authorList>
    </citation>
    <scope>NUCLEOTIDE SEQUENCE [LARGE SCALE GENOMIC DNA]</scope>
    <source>
        <strain evidence="3 4">ATCC 49844</strain>
    </source>
</reference>
<gene>
    <name evidence="3" type="ORF">LWC34_05495</name>
</gene>
<evidence type="ECO:0000259" key="2">
    <source>
        <dbReference type="Pfam" id="PF01370"/>
    </source>
</evidence>
<keyword evidence="4" id="KW-1185">Reference proteome</keyword>
<organism evidence="3 4">
    <name type="scientific">Kibdelosporangium philippinense</name>
    <dbReference type="NCBI Taxonomy" id="211113"/>
    <lineage>
        <taxon>Bacteria</taxon>
        <taxon>Bacillati</taxon>
        <taxon>Actinomycetota</taxon>
        <taxon>Actinomycetes</taxon>
        <taxon>Pseudonocardiales</taxon>
        <taxon>Pseudonocardiaceae</taxon>
        <taxon>Kibdelosporangium</taxon>
    </lineage>
</organism>
<evidence type="ECO:0000313" key="4">
    <source>
        <dbReference type="Proteomes" id="UP001521150"/>
    </source>
</evidence>
<evidence type="ECO:0000256" key="1">
    <source>
        <dbReference type="ARBA" id="ARBA00007637"/>
    </source>
</evidence>
<accession>A0ABS8Z370</accession>
<evidence type="ECO:0000313" key="3">
    <source>
        <dbReference type="EMBL" id="MCE7002285.1"/>
    </source>
</evidence>
<dbReference type="SUPFAM" id="SSF51735">
    <property type="entry name" value="NAD(P)-binding Rossmann-fold domains"/>
    <property type="match status" value="1"/>
</dbReference>
<feature type="domain" description="NAD-dependent epimerase/dehydratase" evidence="2">
    <location>
        <begin position="6"/>
        <end position="228"/>
    </location>
</feature>
<comment type="similarity">
    <text evidence="1">Belongs to the NAD(P)-dependent epimerase/dehydratase family.</text>
</comment>
<protein>
    <submittedName>
        <fullName evidence="3">NAD-dependent epimerase/dehydratase family protein</fullName>
    </submittedName>
</protein>
<dbReference type="Pfam" id="PF01370">
    <property type="entry name" value="Epimerase"/>
    <property type="match status" value="1"/>
</dbReference>
<name>A0ABS8Z370_9PSEU</name>
<sequence>MTPRTVAVLGATGCVGGSVSAALAEAGNRVVGVARRQPSGPHHGLDAFTSLDITTVDPGVLAKVLSAFDVKAVVNATGGWLDDEDAYERHHVHLVANLLTALRRMPSPPRLVQVGSIHEYGPVAAGTAISETTPPRPTTTYARTKLAGSEAVLRAAEIPGIVLRCVNVCGPGTPPASFLGSVVERLADTRPVRVTVAPGRRDYLDVRDLADAVVRASAASATGVVNIGSGTARSIPELLDLLLEAAGLPSSAIETTRGAVQSKGGDWTLADIRRAATELQWRPRITLADSMRAMWARAREVAV</sequence>
<dbReference type="Gene3D" id="3.40.50.720">
    <property type="entry name" value="NAD(P)-binding Rossmann-like Domain"/>
    <property type="match status" value="1"/>
</dbReference>
<dbReference type="InterPro" id="IPR001509">
    <property type="entry name" value="Epimerase_deHydtase"/>
</dbReference>
<dbReference type="CDD" id="cd08946">
    <property type="entry name" value="SDR_e"/>
    <property type="match status" value="1"/>
</dbReference>
<dbReference type="InterPro" id="IPR036291">
    <property type="entry name" value="NAD(P)-bd_dom_sf"/>
</dbReference>
<dbReference type="EMBL" id="JAJVCN010000001">
    <property type="protein sequence ID" value="MCE7002285.1"/>
    <property type="molecule type" value="Genomic_DNA"/>
</dbReference>
<proteinExistence type="inferred from homology"/>
<dbReference type="RefSeq" id="WP_233723310.1">
    <property type="nucleotide sequence ID" value="NZ_JAJVCN010000001.1"/>
</dbReference>